<name>A0ACC1SED4_9APHY</name>
<evidence type="ECO:0000313" key="2">
    <source>
        <dbReference type="Proteomes" id="UP001148662"/>
    </source>
</evidence>
<reference evidence="1" key="1">
    <citation type="submission" date="2022-07" db="EMBL/GenBank/DDBJ databases">
        <title>Genome Sequence of Phlebia brevispora.</title>
        <authorList>
            <person name="Buettner E."/>
        </authorList>
    </citation>
    <scope>NUCLEOTIDE SEQUENCE</scope>
    <source>
        <strain evidence="1">MPL23</strain>
    </source>
</reference>
<proteinExistence type="predicted"/>
<accession>A0ACC1SED4</accession>
<evidence type="ECO:0000313" key="1">
    <source>
        <dbReference type="EMBL" id="KAJ3537869.1"/>
    </source>
</evidence>
<dbReference type="EMBL" id="JANHOG010001390">
    <property type="protein sequence ID" value="KAJ3537869.1"/>
    <property type="molecule type" value="Genomic_DNA"/>
</dbReference>
<protein>
    <submittedName>
        <fullName evidence="1">Uncharacterized protein</fullName>
    </submittedName>
</protein>
<gene>
    <name evidence="1" type="ORF">NM688_g6603</name>
</gene>
<dbReference type="Proteomes" id="UP001148662">
    <property type="component" value="Unassembled WGS sequence"/>
</dbReference>
<keyword evidence="2" id="KW-1185">Reference proteome</keyword>
<comment type="caution">
    <text evidence="1">The sequence shown here is derived from an EMBL/GenBank/DDBJ whole genome shotgun (WGS) entry which is preliminary data.</text>
</comment>
<organism evidence="1 2">
    <name type="scientific">Phlebia brevispora</name>
    <dbReference type="NCBI Taxonomy" id="194682"/>
    <lineage>
        <taxon>Eukaryota</taxon>
        <taxon>Fungi</taxon>
        <taxon>Dikarya</taxon>
        <taxon>Basidiomycota</taxon>
        <taxon>Agaricomycotina</taxon>
        <taxon>Agaricomycetes</taxon>
        <taxon>Polyporales</taxon>
        <taxon>Meruliaceae</taxon>
        <taxon>Phlebia</taxon>
    </lineage>
</organism>
<sequence>MSCPSVLVIHSPTILFQPFFDSPDFISSNPPDVSDDTPIDLVFINFIEDQLLETLNSVQSDKVYTDADVLSYTPISANEVLGLFAQQDWN</sequence>